<proteinExistence type="predicted"/>
<protein>
    <submittedName>
        <fullName evidence="2">Uncharacterized protein</fullName>
    </submittedName>
</protein>
<name>A0A9X4AK14_9BACI</name>
<keyword evidence="1" id="KW-0472">Membrane</keyword>
<keyword evidence="3" id="KW-1185">Reference proteome</keyword>
<gene>
    <name evidence="2" type="ORF">NC661_11450</name>
</gene>
<accession>A0A9X4AK14</accession>
<keyword evidence="1" id="KW-0812">Transmembrane</keyword>
<reference evidence="2" key="1">
    <citation type="submission" date="2022-06" db="EMBL/GenBank/DDBJ databases">
        <title>Aquibacillus sp. a new bacterium isolated from soil saline samples.</title>
        <authorList>
            <person name="Galisteo C."/>
            <person name="De La Haba R."/>
            <person name="Sanchez-Porro C."/>
            <person name="Ventosa A."/>
        </authorList>
    </citation>
    <scope>NUCLEOTIDE SEQUENCE</scope>
    <source>
        <strain evidence="2">JCM 12387</strain>
    </source>
</reference>
<dbReference type="Proteomes" id="UP001145072">
    <property type="component" value="Unassembled WGS sequence"/>
</dbReference>
<organism evidence="2 3">
    <name type="scientific">Aquibacillus koreensis</name>
    <dbReference type="NCBI Taxonomy" id="279446"/>
    <lineage>
        <taxon>Bacteria</taxon>
        <taxon>Bacillati</taxon>
        <taxon>Bacillota</taxon>
        <taxon>Bacilli</taxon>
        <taxon>Bacillales</taxon>
        <taxon>Bacillaceae</taxon>
        <taxon>Aquibacillus</taxon>
    </lineage>
</organism>
<dbReference type="RefSeq" id="WP_259871537.1">
    <property type="nucleotide sequence ID" value="NZ_JAMQJZ010000008.1"/>
</dbReference>
<evidence type="ECO:0000256" key="1">
    <source>
        <dbReference type="SAM" id="Phobius"/>
    </source>
</evidence>
<dbReference type="EMBL" id="JAMQJZ010000008">
    <property type="protein sequence ID" value="MDC3420985.1"/>
    <property type="molecule type" value="Genomic_DNA"/>
</dbReference>
<comment type="caution">
    <text evidence="2">The sequence shown here is derived from an EMBL/GenBank/DDBJ whole genome shotgun (WGS) entry which is preliminary data.</text>
</comment>
<evidence type="ECO:0000313" key="2">
    <source>
        <dbReference type="EMBL" id="MDC3420985.1"/>
    </source>
</evidence>
<feature type="transmembrane region" description="Helical" evidence="1">
    <location>
        <begin position="12"/>
        <end position="30"/>
    </location>
</feature>
<keyword evidence="1" id="KW-1133">Transmembrane helix</keyword>
<dbReference type="AlphaFoldDB" id="A0A9X4AK14"/>
<feature type="transmembrane region" description="Helical" evidence="1">
    <location>
        <begin position="42"/>
        <end position="60"/>
    </location>
</feature>
<evidence type="ECO:0000313" key="3">
    <source>
        <dbReference type="Proteomes" id="UP001145072"/>
    </source>
</evidence>
<sequence>MNREKIDRLKTFKRVAWYFMLASLISMWLLRNFEMNAIANVPYVTTAISGLCVIIINRFIKQELKK</sequence>